<dbReference type="RefSeq" id="WP_332290612.1">
    <property type="nucleotide sequence ID" value="NZ_JAZIBG010000031.1"/>
</dbReference>
<accession>A0AAW9QJ02</accession>
<dbReference type="InterPro" id="IPR044855">
    <property type="entry name" value="CoA-Trfase_III_dom3_sf"/>
</dbReference>
<dbReference type="Gene3D" id="3.40.50.10540">
    <property type="entry name" value="Crotonobetainyl-coa:carnitine coa-transferase, domain 1"/>
    <property type="match status" value="1"/>
</dbReference>
<dbReference type="GO" id="GO:0008410">
    <property type="term" value="F:CoA-transferase activity"/>
    <property type="evidence" value="ECO:0007669"/>
    <property type="project" value="TreeGrafter"/>
</dbReference>
<reference evidence="2 3" key="1">
    <citation type="submission" date="2024-02" db="EMBL/GenBank/DDBJ databases">
        <title>Genome sequence of Aquincola sp. MAHUQ-54.</title>
        <authorList>
            <person name="Huq M.A."/>
        </authorList>
    </citation>
    <scope>NUCLEOTIDE SEQUENCE [LARGE SCALE GENOMIC DNA]</scope>
    <source>
        <strain evidence="2 3">MAHUQ-54</strain>
    </source>
</reference>
<evidence type="ECO:0000313" key="3">
    <source>
        <dbReference type="Proteomes" id="UP001336250"/>
    </source>
</evidence>
<dbReference type="InterPro" id="IPR023606">
    <property type="entry name" value="CoA-Trfase_III_dom_1_sf"/>
</dbReference>
<dbReference type="EMBL" id="JAZIBG010000031">
    <property type="protein sequence ID" value="MEF7615362.1"/>
    <property type="molecule type" value="Genomic_DNA"/>
</dbReference>
<comment type="caution">
    <text evidence="2">The sequence shown here is derived from an EMBL/GenBank/DDBJ whole genome shotgun (WGS) entry which is preliminary data.</text>
</comment>
<name>A0AAW9QJ02_9BURK</name>
<dbReference type="EC" id="2.8.3.-" evidence="2"/>
<evidence type="ECO:0000256" key="1">
    <source>
        <dbReference type="ARBA" id="ARBA00022679"/>
    </source>
</evidence>
<keyword evidence="3" id="KW-1185">Reference proteome</keyword>
<dbReference type="Proteomes" id="UP001336250">
    <property type="component" value="Unassembled WGS sequence"/>
</dbReference>
<dbReference type="Gene3D" id="3.30.1540.10">
    <property type="entry name" value="formyl-coa transferase, domain 3"/>
    <property type="match status" value="1"/>
</dbReference>
<sequence length="421" mass="45861">MDSNLPRDAALAGVRVIDLTTVVFGPYAVQTLGDYGADVIKIESPTGDGTRFNGPAHEPGMSSMFLGSNRNKRSVVLDLKQSAGCKALLALCDTADVFIHNIRPHKLAALGLSPQVLRARNPRLIFVGLHGFGEEGPYAGAPAYDDTIQALSGAADLVRRQSGTPGYLPTVMADKIAAQMAVHAVLAALFQRERTGRGQTIEVPMFEAVTSFLLVEHFFARQLQDGSTPTQPAEEDLGYPRSLAPWRRPYLAADGYVCIMPYTDENWRRFFVAAERSDLLADERFQSIAGRSRHVSELLGCMGEIVARKSIAEWMSLCSELDIPCAKLNRLEDLENDPHLRAVGFFQSLQLDASTHLRFPRFPLRLSDSRVAPKPPPRLGEHTAEVLGALGLPEAVLCQVLPAPMPEPAPRATADDLAGRS</sequence>
<keyword evidence="1 2" id="KW-0808">Transferase</keyword>
<proteinExistence type="predicted"/>
<dbReference type="PANTHER" id="PTHR48207">
    <property type="entry name" value="SUCCINATE--HYDROXYMETHYLGLUTARATE COA-TRANSFERASE"/>
    <property type="match status" value="1"/>
</dbReference>
<dbReference type="SUPFAM" id="SSF89796">
    <property type="entry name" value="CoA-transferase family III (CaiB/BaiF)"/>
    <property type="match status" value="1"/>
</dbReference>
<dbReference type="PANTHER" id="PTHR48207:SF4">
    <property type="entry name" value="BLL6097 PROTEIN"/>
    <property type="match status" value="1"/>
</dbReference>
<dbReference type="InterPro" id="IPR050483">
    <property type="entry name" value="CoA-transferase_III_domain"/>
</dbReference>
<dbReference type="AlphaFoldDB" id="A0AAW9QJ02"/>
<organism evidence="2 3">
    <name type="scientific">Aquincola agrisoli</name>
    <dbReference type="NCBI Taxonomy" id="3119538"/>
    <lineage>
        <taxon>Bacteria</taxon>
        <taxon>Pseudomonadati</taxon>
        <taxon>Pseudomonadota</taxon>
        <taxon>Betaproteobacteria</taxon>
        <taxon>Burkholderiales</taxon>
        <taxon>Sphaerotilaceae</taxon>
        <taxon>Aquincola</taxon>
    </lineage>
</organism>
<evidence type="ECO:0000313" key="2">
    <source>
        <dbReference type="EMBL" id="MEF7615362.1"/>
    </source>
</evidence>
<dbReference type="Pfam" id="PF02515">
    <property type="entry name" value="CoA_transf_3"/>
    <property type="match status" value="1"/>
</dbReference>
<gene>
    <name evidence="2" type="ORF">V4F39_15695</name>
</gene>
<dbReference type="InterPro" id="IPR003673">
    <property type="entry name" value="CoA-Trfase_fam_III"/>
</dbReference>
<protein>
    <submittedName>
        <fullName evidence="2">CoA transferase</fullName>
        <ecNumber evidence="2">2.8.3.-</ecNumber>
    </submittedName>
</protein>